<dbReference type="EC" id="2.7.13.3" evidence="3"/>
<dbReference type="SUPFAM" id="SSF55874">
    <property type="entry name" value="ATPase domain of HSP90 chaperone/DNA topoisomerase II/histidine kinase"/>
    <property type="match status" value="1"/>
</dbReference>
<feature type="domain" description="Histidine kinase" evidence="11">
    <location>
        <begin position="245"/>
        <end position="438"/>
    </location>
</feature>
<sequence>MMLSLKVRQAVISLVLMLFLLPVCFLAIERAFFAQLLTSTEQKLEVHLYSFLSELTSKNDIVEINNSILPADFLRPDSGTSAFIVSGDKLMWQSDSSLNQTFIPPQHEMLPGKHEFISQEQDGRVYWTLSFALLFDMGERSMPLTIHIVQDEQLLEAPVKAFRNTLMRWFIGIAAVLMLVMLLAYYWTTQPLSALDHEIRQVESGEQQQLNGNYPAELTTLKEDVNLLLASQNRQKQRYRHHLSDLAHALKTPVAVLNTSPLAQQPELREQIDRITAMIEHQLKRASSSGQDVWQKQIAIPPIIGQLQSALQKIYRGKQVQLALDCPANAMFRGDETDLMEMLGNLLDNAFKACQQQVALTVTLRPLSISVEDDGPGVPPNKTTELLSRGTRLDTYKEGHGVGLSIVHELCLSYSGEIDIEQSTLGGACFRLRFPEHQY</sequence>
<dbReference type="PANTHER" id="PTHR45436:SF4">
    <property type="entry name" value="SENSOR PROTEIN PHOQ"/>
    <property type="match status" value="1"/>
</dbReference>
<evidence type="ECO:0000256" key="8">
    <source>
        <dbReference type="ARBA" id="ARBA00022989"/>
    </source>
</evidence>
<dbReference type="GO" id="GO:0005886">
    <property type="term" value="C:plasma membrane"/>
    <property type="evidence" value="ECO:0007669"/>
    <property type="project" value="TreeGrafter"/>
</dbReference>
<comment type="caution">
    <text evidence="12">The sequence shown here is derived from an EMBL/GenBank/DDBJ whole genome shotgun (WGS) entry which is preliminary data.</text>
</comment>
<name>A0A437QSX4_9GAMM</name>
<dbReference type="AlphaFoldDB" id="A0A437QSX4"/>
<dbReference type="InterPro" id="IPR004358">
    <property type="entry name" value="Sig_transdc_His_kin-like_C"/>
</dbReference>
<accession>A0A437QSX4</accession>
<evidence type="ECO:0000259" key="11">
    <source>
        <dbReference type="PROSITE" id="PS50109"/>
    </source>
</evidence>
<dbReference type="PROSITE" id="PS50109">
    <property type="entry name" value="HIS_KIN"/>
    <property type="match status" value="1"/>
</dbReference>
<keyword evidence="13" id="KW-1185">Reference proteome</keyword>
<evidence type="ECO:0000256" key="10">
    <source>
        <dbReference type="SAM" id="Phobius"/>
    </source>
</evidence>
<dbReference type="InterPro" id="IPR036890">
    <property type="entry name" value="HATPase_C_sf"/>
</dbReference>
<dbReference type="SMART" id="SM00387">
    <property type="entry name" value="HATPase_c"/>
    <property type="match status" value="1"/>
</dbReference>
<evidence type="ECO:0000256" key="7">
    <source>
        <dbReference type="ARBA" id="ARBA00022777"/>
    </source>
</evidence>
<keyword evidence="5" id="KW-0808">Transferase</keyword>
<evidence type="ECO:0000256" key="3">
    <source>
        <dbReference type="ARBA" id="ARBA00012438"/>
    </source>
</evidence>
<evidence type="ECO:0000256" key="1">
    <source>
        <dbReference type="ARBA" id="ARBA00000085"/>
    </source>
</evidence>
<dbReference type="GO" id="GO:0000160">
    <property type="term" value="P:phosphorelay signal transduction system"/>
    <property type="evidence" value="ECO:0007669"/>
    <property type="project" value="TreeGrafter"/>
</dbReference>
<dbReference type="Proteomes" id="UP000283077">
    <property type="component" value="Unassembled WGS sequence"/>
</dbReference>
<dbReference type="Gene3D" id="3.30.565.10">
    <property type="entry name" value="Histidine kinase-like ATPase, C-terminal domain"/>
    <property type="match status" value="1"/>
</dbReference>
<evidence type="ECO:0000313" key="12">
    <source>
        <dbReference type="EMBL" id="RVU37628.1"/>
    </source>
</evidence>
<keyword evidence="8 10" id="KW-1133">Transmembrane helix</keyword>
<dbReference type="Pfam" id="PF02518">
    <property type="entry name" value="HATPase_c"/>
    <property type="match status" value="1"/>
</dbReference>
<comment type="catalytic activity">
    <reaction evidence="1">
        <text>ATP + protein L-histidine = ADP + protein N-phospho-L-histidine.</text>
        <dbReference type="EC" id="2.7.13.3"/>
    </reaction>
</comment>
<protein>
    <recommendedName>
        <fullName evidence="3">histidine kinase</fullName>
        <ecNumber evidence="3">2.7.13.3</ecNumber>
    </recommendedName>
</protein>
<evidence type="ECO:0000256" key="6">
    <source>
        <dbReference type="ARBA" id="ARBA00022692"/>
    </source>
</evidence>
<gene>
    <name evidence="12" type="ORF">EOE67_09095</name>
</gene>
<dbReference type="InterPro" id="IPR050428">
    <property type="entry name" value="TCS_sensor_his_kinase"/>
</dbReference>
<evidence type="ECO:0000256" key="4">
    <source>
        <dbReference type="ARBA" id="ARBA00022553"/>
    </source>
</evidence>
<dbReference type="RefSeq" id="WP_127698783.1">
    <property type="nucleotide sequence ID" value="NZ_SACS01000008.1"/>
</dbReference>
<proteinExistence type="predicted"/>
<dbReference type="PRINTS" id="PR00344">
    <property type="entry name" value="BCTRLSENSOR"/>
</dbReference>
<keyword evidence="9 10" id="KW-0472">Membrane</keyword>
<evidence type="ECO:0000256" key="9">
    <source>
        <dbReference type="ARBA" id="ARBA00023136"/>
    </source>
</evidence>
<evidence type="ECO:0000313" key="13">
    <source>
        <dbReference type="Proteomes" id="UP000283077"/>
    </source>
</evidence>
<keyword evidence="7" id="KW-0418">Kinase</keyword>
<organism evidence="12 13">
    <name type="scientific">Rheinheimera riviphila</name>
    <dbReference type="NCBI Taxonomy" id="1834037"/>
    <lineage>
        <taxon>Bacteria</taxon>
        <taxon>Pseudomonadati</taxon>
        <taxon>Pseudomonadota</taxon>
        <taxon>Gammaproteobacteria</taxon>
        <taxon>Chromatiales</taxon>
        <taxon>Chromatiaceae</taxon>
        <taxon>Rheinheimera</taxon>
    </lineage>
</organism>
<dbReference type="PANTHER" id="PTHR45436">
    <property type="entry name" value="SENSOR HISTIDINE KINASE YKOH"/>
    <property type="match status" value="1"/>
</dbReference>
<dbReference type="GO" id="GO:0004673">
    <property type="term" value="F:protein histidine kinase activity"/>
    <property type="evidence" value="ECO:0007669"/>
    <property type="project" value="UniProtKB-EC"/>
</dbReference>
<feature type="transmembrane region" description="Helical" evidence="10">
    <location>
        <begin position="166"/>
        <end position="187"/>
    </location>
</feature>
<comment type="subcellular location">
    <subcellularLocation>
        <location evidence="2">Membrane</location>
    </subcellularLocation>
</comment>
<dbReference type="InterPro" id="IPR005467">
    <property type="entry name" value="His_kinase_dom"/>
</dbReference>
<dbReference type="EMBL" id="SACS01000008">
    <property type="protein sequence ID" value="RVU37628.1"/>
    <property type="molecule type" value="Genomic_DNA"/>
</dbReference>
<dbReference type="GO" id="GO:0005524">
    <property type="term" value="F:ATP binding"/>
    <property type="evidence" value="ECO:0007669"/>
    <property type="project" value="UniProtKB-KW"/>
</dbReference>
<dbReference type="OrthoDB" id="9809567at2"/>
<reference evidence="12 13" key="1">
    <citation type="submission" date="2019-01" db="EMBL/GenBank/DDBJ databases">
        <authorList>
            <person name="Chen W.-M."/>
        </authorList>
    </citation>
    <scope>NUCLEOTIDE SEQUENCE [LARGE SCALE GENOMIC DNA]</scope>
    <source>
        <strain evidence="12 13">KYPC3</strain>
    </source>
</reference>
<evidence type="ECO:0000256" key="5">
    <source>
        <dbReference type="ARBA" id="ARBA00022679"/>
    </source>
</evidence>
<evidence type="ECO:0000256" key="2">
    <source>
        <dbReference type="ARBA" id="ARBA00004370"/>
    </source>
</evidence>
<keyword evidence="6 10" id="KW-0812">Transmembrane</keyword>
<dbReference type="InterPro" id="IPR003594">
    <property type="entry name" value="HATPase_dom"/>
</dbReference>
<keyword evidence="4" id="KW-0597">Phosphoprotein</keyword>